<name>A0A162A051_DAUCS</name>
<evidence type="ECO:0000313" key="1">
    <source>
        <dbReference type="EMBL" id="KZM93010.1"/>
    </source>
</evidence>
<evidence type="ECO:0000313" key="3">
    <source>
        <dbReference type="Proteomes" id="UP000077755"/>
    </source>
</evidence>
<dbReference type="EMBL" id="CP093347">
    <property type="protein sequence ID" value="WOG99255.1"/>
    <property type="molecule type" value="Genomic_DNA"/>
</dbReference>
<dbReference type="EMBL" id="LNRQ01000005">
    <property type="protein sequence ID" value="KZM93010.1"/>
    <property type="molecule type" value="Genomic_DNA"/>
</dbReference>
<dbReference type="InterPro" id="IPR008480">
    <property type="entry name" value="DUF761_pln"/>
</dbReference>
<evidence type="ECO:0000313" key="2">
    <source>
        <dbReference type="EMBL" id="WOG99255.1"/>
    </source>
</evidence>
<accession>A0A162A051</accession>
<reference evidence="2" key="2">
    <citation type="submission" date="2022-03" db="EMBL/GenBank/DDBJ databases">
        <title>Draft title - Genomic analysis of global carrot germplasm unveils the trajectory of domestication and the origin of high carotenoid orange carrot.</title>
        <authorList>
            <person name="Iorizzo M."/>
            <person name="Ellison S."/>
            <person name="Senalik D."/>
            <person name="Macko-Podgorni A."/>
            <person name="Grzebelus D."/>
            <person name="Bostan H."/>
            <person name="Rolling W."/>
            <person name="Curaba J."/>
            <person name="Simon P."/>
        </authorList>
    </citation>
    <scope>NUCLEOTIDE SEQUENCE</scope>
    <source>
        <tissue evidence="2">Leaf</tissue>
    </source>
</reference>
<dbReference type="AlphaFoldDB" id="A0A162A051"/>
<gene>
    <name evidence="1" type="ORF">DCAR_016255</name>
    <name evidence="2" type="ORF">DCAR_0518603</name>
</gene>
<reference evidence="1" key="1">
    <citation type="journal article" date="2016" name="Nat. Genet.">
        <title>A high-quality carrot genome assembly provides new insights into carotenoid accumulation and asterid genome evolution.</title>
        <authorList>
            <person name="Iorizzo M."/>
            <person name="Ellison S."/>
            <person name="Senalik D."/>
            <person name="Zeng P."/>
            <person name="Satapoomin P."/>
            <person name="Huang J."/>
            <person name="Bowman M."/>
            <person name="Iovene M."/>
            <person name="Sanseverino W."/>
            <person name="Cavagnaro P."/>
            <person name="Yildiz M."/>
            <person name="Macko-Podgorni A."/>
            <person name="Moranska E."/>
            <person name="Grzebelus E."/>
            <person name="Grzebelus D."/>
            <person name="Ashrafi H."/>
            <person name="Zheng Z."/>
            <person name="Cheng S."/>
            <person name="Spooner D."/>
            <person name="Van Deynze A."/>
            <person name="Simon P."/>
        </authorList>
    </citation>
    <scope>NUCLEOTIDE SEQUENCE [LARGE SCALE GENOMIC DNA]</scope>
    <source>
        <tissue evidence="1">Leaf</tissue>
    </source>
</reference>
<dbReference type="Pfam" id="PF05553">
    <property type="entry name" value="DUF761"/>
    <property type="match status" value="1"/>
</dbReference>
<proteinExistence type="predicted"/>
<dbReference type="Gramene" id="KZM93010">
    <property type="protein sequence ID" value="KZM93010"/>
    <property type="gene ID" value="DCAR_016255"/>
</dbReference>
<dbReference type="Proteomes" id="UP000077755">
    <property type="component" value="Chromosome 5"/>
</dbReference>
<sequence length="89" mass="9960">MNSSLPQNIKAGEKKNFSVNNNISTASATDVAAAMKVDALPASRLLPERRLFEDINQSAEMFIKNFKQELRIQRLESIASYEEMLARGT</sequence>
<dbReference type="PANTHER" id="PTHR33098">
    <property type="entry name" value="COTTON FIBER (DUF761)"/>
    <property type="match status" value="1"/>
</dbReference>
<keyword evidence="3" id="KW-1185">Reference proteome</keyword>
<organism evidence="1">
    <name type="scientific">Daucus carota subsp. sativus</name>
    <name type="common">Carrot</name>
    <dbReference type="NCBI Taxonomy" id="79200"/>
    <lineage>
        <taxon>Eukaryota</taxon>
        <taxon>Viridiplantae</taxon>
        <taxon>Streptophyta</taxon>
        <taxon>Embryophyta</taxon>
        <taxon>Tracheophyta</taxon>
        <taxon>Spermatophyta</taxon>
        <taxon>Magnoliopsida</taxon>
        <taxon>eudicotyledons</taxon>
        <taxon>Gunneridae</taxon>
        <taxon>Pentapetalae</taxon>
        <taxon>asterids</taxon>
        <taxon>campanulids</taxon>
        <taxon>Apiales</taxon>
        <taxon>Apiaceae</taxon>
        <taxon>Apioideae</taxon>
        <taxon>Scandiceae</taxon>
        <taxon>Daucinae</taxon>
        <taxon>Daucus</taxon>
        <taxon>Daucus sect. Daucus</taxon>
    </lineage>
</organism>
<dbReference type="PANTHER" id="PTHR33098:SF46">
    <property type="entry name" value="COTTON FIBER PROTEIN"/>
    <property type="match status" value="1"/>
</dbReference>
<protein>
    <submittedName>
        <fullName evidence="1">Uncharacterized protein</fullName>
    </submittedName>
</protein>